<dbReference type="Proteomes" id="UP000004754">
    <property type="component" value="Unassembled WGS sequence"/>
</dbReference>
<dbReference type="AlphaFoldDB" id="E6ME81"/>
<evidence type="ECO:0000313" key="1">
    <source>
        <dbReference type="EMBL" id="EFV02628.1"/>
    </source>
</evidence>
<proteinExistence type="predicted"/>
<dbReference type="InterPro" id="IPR012505">
    <property type="entry name" value="YbbR"/>
</dbReference>
<reference evidence="1 2" key="1">
    <citation type="submission" date="2010-12" db="EMBL/GenBank/DDBJ databases">
        <authorList>
            <person name="Muzny D."/>
            <person name="Qin X."/>
            <person name="Deng J."/>
            <person name="Jiang H."/>
            <person name="Liu Y."/>
            <person name="Qu J."/>
            <person name="Song X.-Z."/>
            <person name="Zhang L."/>
            <person name="Thornton R."/>
            <person name="Coyle M."/>
            <person name="Francisco L."/>
            <person name="Jackson L."/>
            <person name="Javaid M."/>
            <person name="Korchina V."/>
            <person name="Kovar C."/>
            <person name="Mata R."/>
            <person name="Mathew T."/>
            <person name="Ngo R."/>
            <person name="Nguyen L."/>
            <person name="Nguyen N."/>
            <person name="Okwuonu G."/>
            <person name="Ongeri F."/>
            <person name="Pham C."/>
            <person name="Simmons D."/>
            <person name="Wilczek-Boney K."/>
            <person name="Hale W."/>
            <person name="Jakkamsetti A."/>
            <person name="Pham P."/>
            <person name="Ruth R."/>
            <person name="San Lucas F."/>
            <person name="Warren J."/>
            <person name="Zhang J."/>
            <person name="Zhao Z."/>
            <person name="Zhou C."/>
            <person name="Zhu D."/>
            <person name="Lee S."/>
            <person name="Bess C."/>
            <person name="Blankenburg K."/>
            <person name="Forbes L."/>
            <person name="Fu Q."/>
            <person name="Gubbala S."/>
            <person name="Hirani K."/>
            <person name="Jayaseelan J.C."/>
            <person name="Lara F."/>
            <person name="Munidasa M."/>
            <person name="Palculict T."/>
            <person name="Patil S."/>
            <person name="Pu L.-L."/>
            <person name="Saada N."/>
            <person name="Tang L."/>
            <person name="Weissenberger G."/>
            <person name="Zhu Y."/>
            <person name="Hemphill L."/>
            <person name="Shang Y."/>
            <person name="Youmans B."/>
            <person name="Ayvaz T."/>
            <person name="Ross M."/>
            <person name="Santibanez J."/>
            <person name="Aqrawi P."/>
            <person name="Gross S."/>
            <person name="Joshi V."/>
            <person name="Fowler G."/>
            <person name="Nazareth L."/>
            <person name="Reid J."/>
            <person name="Worley K."/>
            <person name="Petrosino J."/>
            <person name="Highlander S."/>
            <person name="Gibbs R."/>
        </authorList>
    </citation>
    <scope>NUCLEOTIDE SEQUENCE [LARGE SCALE GENOMIC DNA]</scope>
    <source>
        <strain evidence="1 2">ATCC 23263</strain>
    </source>
</reference>
<dbReference type="Gene3D" id="2.170.120.40">
    <property type="entry name" value="YbbR-like domain"/>
    <property type="match status" value="2"/>
</dbReference>
<dbReference type="EMBL" id="AEQN01000006">
    <property type="protein sequence ID" value="EFV02628.1"/>
    <property type="molecule type" value="Genomic_DNA"/>
</dbReference>
<protein>
    <submittedName>
        <fullName evidence="1">YbbR-like protein</fullName>
    </submittedName>
</protein>
<evidence type="ECO:0000313" key="2">
    <source>
        <dbReference type="Proteomes" id="UP000004754"/>
    </source>
</evidence>
<dbReference type="Pfam" id="PF07949">
    <property type="entry name" value="YbbR"/>
    <property type="match status" value="4"/>
</dbReference>
<dbReference type="eggNOG" id="COG4856">
    <property type="taxonomic scope" value="Bacteria"/>
</dbReference>
<dbReference type="STRING" id="887929.HMP0721_0314"/>
<name>E6ME81_9FIRM</name>
<dbReference type="PANTHER" id="PTHR37804:SF1">
    <property type="entry name" value="CDAA REGULATORY PROTEIN CDAR"/>
    <property type="match status" value="1"/>
</dbReference>
<dbReference type="HOGENOM" id="CLU_039811_4_1_9"/>
<organism evidence="1 2">
    <name type="scientific">Pseudoramibacter alactolyticus ATCC 23263</name>
    <dbReference type="NCBI Taxonomy" id="887929"/>
    <lineage>
        <taxon>Bacteria</taxon>
        <taxon>Bacillati</taxon>
        <taxon>Bacillota</taxon>
        <taxon>Clostridia</taxon>
        <taxon>Eubacteriales</taxon>
        <taxon>Eubacteriaceae</taxon>
        <taxon>Pseudoramibacter</taxon>
    </lineage>
</organism>
<gene>
    <name evidence="1" type="ORF">HMP0721_0314</name>
</gene>
<dbReference type="InterPro" id="IPR053154">
    <property type="entry name" value="c-di-AMP_regulator"/>
</dbReference>
<dbReference type="RefSeq" id="WP_006597733.1">
    <property type="nucleotide sequence ID" value="NZ_GL622359.1"/>
</dbReference>
<comment type="caution">
    <text evidence="1">The sequence shown here is derived from an EMBL/GenBank/DDBJ whole genome shotgun (WGS) entry which is preliminary data.</text>
</comment>
<dbReference type="Gene3D" id="2.170.120.30">
    <property type="match status" value="2"/>
</dbReference>
<keyword evidence="2" id="KW-1185">Reference proteome</keyword>
<sequence>MKNQRCRKRNKNDRRGWATRVVLAVALALFLWVYINGSSINLISRDIENIPVTITNEESLTAKGLVLEDQESYYVNLRVRGTENNINNLDTSLISASVDLSDVKTNGTITPSIVIQGLPNTVILDEIRPKTLKLSIDKIGNRRQKVAVNTSGTPANGLSVLSASTSDMVKINGSRSDLGKIDELVATADVNGITNDTSTFLRVKAYDEKGKELENVRCEPASVLAHIQVGTTKKVKVKAPKISGTPEDDYQVTDVSVTPATVLLGGDKEALDKITSVTPKNINVSGIKGDKTIESKIILPNGVIAMRGDTRVMVTAKVEALSEKNITTHTIETRNMPQGLSLSKISSNAVNVKIEGTQKEWKKISADDVEVWVDLAGKSEGKESVVLYAKTKKGTIENLTPQKVTVTLKQE</sequence>
<accession>E6ME81</accession>
<dbReference type="OrthoDB" id="1762789at2"/>
<dbReference type="PANTHER" id="PTHR37804">
    <property type="entry name" value="CDAA REGULATORY PROTEIN CDAR"/>
    <property type="match status" value="1"/>
</dbReference>